<reference evidence="2 3" key="1">
    <citation type="submission" date="2018-08" db="EMBL/GenBank/DDBJ databases">
        <title>A genome reference for cultivated species of the human gut microbiota.</title>
        <authorList>
            <person name="Zou Y."/>
            <person name="Xue W."/>
            <person name="Luo G."/>
        </authorList>
    </citation>
    <scope>NUCLEOTIDE SEQUENCE [LARGE SCALE GENOMIC DNA]</scope>
    <source>
        <strain evidence="2 3">AF42-9</strain>
    </source>
</reference>
<dbReference type="EMBL" id="QRNO01000011">
    <property type="protein sequence ID" value="RHK51853.1"/>
    <property type="molecule type" value="Genomic_DNA"/>
</dbReference>
<dbReference type="OrthoDB" id="9811665at2"/>
<name>A0A3R6FLK4_9BACT</name>
<evidence type="ECO:0000259" key="1">
    <source>
        <dbReference type="SMART" id="SM00974"/>
    </source>
</evidence>
<organism evidence="2 3">
    <name type="scientific">Leyella stercorea</name>
    <dbReference type="NCBI Taxonomy" id="363265"/>
    <lineage>
        <taxon>Bacteria</taxon>
        <taxon>Pseudomonadati</taxon>
        <taxon>Bacteroidota</taxon>
        <taxon>Bacteroidia</taxon>
        <taxon>Bacteroidales</taxon>
        <taxon>Prevotellaceae</taxon>
        <taxon>Leyella</taxon>
    </lineage>
</organism>
<comment type="caution">
    <text evidence="2">The sequence shown here is derived from an EMBL/GenBank/DDBJ whole genome shotgun (WGS) entry which is preliminary data.</text>
</comment>
<keyword evidence="3" id="KW-1185">Reference proteome</keyword>
<evidence type="ECO:0000313" key="2">
    <source>
        <dbReference type="EMBL" id="RHK51853.1"/>
    </source>
</evidence>
<feature type="domain" description="Bacteriophage T5 Orf172 DNA-binding" evidence="1">
    <location>
        <begin position="12"/>
        <end position="94"/>
    </location>
</feature>
<dbReference type="InterPro" id="IPR018306">
    <property type="entry name" value="Phage_T5_Orf172_DNA-bd"/>
</dbReference>
<protein>
    <submittedName>
        <fullName evidence="2">GIY-YIG nuclease family protein</fullName>
    </submittedName>
</protein>
<accession>A0A3R6FLK4</accession>
<dbReference type="SMART" id="SM00974">
    <property type="entry name" value="T5orf172"/>
    <property type="match status" value="1"/>
</dbReference>
<dbReference type="Pfam" id="PF10544">
    <property type="entry name" value="T5orf172"/>
    <property type="match status" value="1"/>
</dbReference>
<dbReference type="RefSeq" id="WP_118354813.1">
    <property type="nucleotide sequence ID" value="NZ_DAWDDK010000005.1"/>
</dbReference>
<gene>
    <name evidence="2" type="ORF">DW060_03515</name>
</gene>
<proteinExistence type="predicted"/>
<evidence type="ECO:0000313" key="3">
    <source>
        <dbReference type="Proteomes" id="UP000286598"/>
    </source>
</evidence>
<dbReference type="AlphaFoldDB" id="A0A3R6FLK4"/>
<dbReference type="Proteomes" id="UP000286598">
    <property type="component" value="Unassembled WGS sequence"/>
</dbReference>
<sequence>MEYGIVYLLTNPVMPGLVKIGMTTREDMDSRMKELYSTGVPVPFECQFACRVKKSDCAKIEKALHTAFSPQRINANREFFRIQVEQAKAILELFHHEDVTVEVTDEIENDLTEDDRAAKAKAKNRRPSLNFYEMGMQKGDVLSWKEDPSIRVVIDSERRVMYEGEEVSISALSAKLKGYNVKHIAPGKYWIYKERLLDDIYDETYPFEE</sequence>